<evidence type="ECO:0000259" key="2">
    <source>
        <dbReference type="PROSITE" id="PS50994"/>
    </source>
</evidence>
<evidence type="ECO:0000313" key="3">
    <source>
        <dbReference type="EMBL" id="MBH5384988.1"/>
    </source>
</evidence>
<dbReference type="Gene3D" id="3.30.420.10">
    <property type="entry name" value="Ribonuclease H-like superfamily/Ribonuclease H"/>
    <property type="match status" value="1"/>
</dbReference>
<dbReference type="PROSITE" id="PS50994">
    <property type="entry name" value="INTEGRASE"/>
    <property type="match status" value="1"/>
</dbReference>
<dbReference type="Pfam" id="PF09299">
    <property type="entry name" value="Mu-transpos_C"/>
    <property type="match status" value="1"/>
</dbReference>
<dbReference type="InterPro" id="IPR009004">
    <property type="entry name" value="Transposase_Mu_C"/>
</dbReference>
<comment type="caution">
    <text evidence="3">The sequence shown here is derived from an EMBL/GenBank/DDBJ whole genome shotgun (WGS) entry which is preliminary data.</text>
</comment>
<reference evidence="3 4" key="1">
    <citation type="submission" date="2020-07" db="EMBL/GenBank/DDBJ databases">
        <title>Bradyrhizobium diversity isolated from nodules of indigenous legumes of Western Australia.</title>
        <authorList>
            <person name="Klepa M.S."/>
        </authorList>
    </citation>
    <scope>NUCLEOTIDE SEQUENCE [LARGE SCALE GENOMIC DNA]</scope>
    <source>
        <strain evidence="3 4">CNPSo 4019</strain>
    </source>
</reference>
<sequence>MSTLEISIVDGAAWDEARRYLPVIRQLAENSARKRTDVMAAAAELGCGPTHVYALLRRYLADARLTSLLPRRRGPARGISMLDQEVDTLINEVIDNVYLTRQQPRIAHLVDEVRRRCRAAGLVAPSRKTITARLQTRPAREVVAKRQGRKAARDRYLPVVGSLEAHWPLSLIQIDHTPVDVIVVDSVTRRPIQRPWLTLAIDVCTRCVAGFHLSLEPPSATSVALCLSHAALAKESWLAERGIDAVWPVRGIPERLHLDNAKEFRSEALKRGCDQYGIAIDYRPVRTPHYGGHIERLIGTMMGKVHLLPGTTFSNVQAKGDQNPDKTAAMTLDEVERWLGHAIAGVYHCELHRGIGTTPLGAWKRGTSGDGATLGRGEPTAVADPRRFLIDFLPIARRMVRRDGVALHSIAYWADVLSTWIGDPEQMIIRYDPRDLSRIYLLGPDGSYYDLSYRDLRRPPISLWEHRLATRRLREDGRSLVDETAIFRTIETMRVIADDAVLASKTARRQRERRRRIEPAEERSDLLPVEPDDSDTFRQASQELQPHERMFPVEEWE</sequence>
<feature type="compositionally biased region" description="Basic and acidic residues" evidence="1">
    <location>
        <begin position="515"/>
        <end position="525"/>
    </location>
</feature>
<dbReference type="EMBL" id="JACEGD010000002">
    <property type="protein sequence ID" value="MBH5384988.1"/>
    <property type="molecule type" value="Genomic_DNA"/>
</dbReference>
<dbReference type="Gene3D" id="1.10.10.60">
    <property type="entry name" value="Homeodomain-like"/>
    <property type="match status" value="1"/>
</dbReference>
<dbReference type="RefSeq" id="WP_197964754.1">
    <property type="nucleotide sequence ID" value="NZ_JACEGD010000002.1"/>
</dbReference>
<protein>
    <submittedName>
        <fullName evidence="3">DDE-type integrase/transposase/recombinase</fullName>
    </submittedName>
</protein>
<name>A0ABS0NVF6_9BRAD</name>
<evidence type="ECO:0000313" key="4">
    <source>
        <dbReference type="Proteomes" id="UP001194539"/>
    </source>
</evidence>
<organism evidence="3 4">
    <name type="scientific">Bradyrhizobium diversitatis</name>
    <dbReference type="NCBI Taxonomy" id="2755406"/>
    <lineage>
        <taxon>Bacteria</taxon>
        <taxon>Pseudomonadati</taxon>
        <taxon>Pseudomonadota</taxon>
        <taxon>Alphaproteobacteria</taxon>
        <taxon>Hyphomicrobiales</taxon>
        <taxon>Nitrobacteraceae</taxon>
        <taxon>Bradyrhizobium</taxon>
    </lineage>
</organism>
<dbReference type="InterPro" id="IPR012337">
    <property type="entry name" value="RNaseH-like_sf"/>
</dbReference>
<dbReference type="InterPro" id="IPR001584">
    <property type="entry name" value="Integrase_cat-core"/>
</dbReference>
<feature type="compositionally biased region" description="Basic and acidic residues" evidence="1">
    <location>
        <begin position="545"/>
        <end position="557"/>
    </location>
</feature>
<dbReference type="Pfam" id="PF09039">
    <property type="entry name" value="HTH_Tnp_Mu_2"/>
    <property type="match status" value="1"/>
</dbReference>
<dbReference type="SUPFAM" id="SSF50610">
    <property type="entry name" value="mu transposase, C-terminal domain"/>
    <property type="match status" value="1"/>
</dbReference>
<feature type="domain" description="Integrase catalytic" evidence="2">
    <location>
        <begin position="164"/>
        <end position="367"/>
    </location>
</feature>
<proteinExistence type="predicted"/>
<keyword evidence="4" id="KW-1185">Reference proteome</keyword>
<gene>
    <name evidence="3" type="ORF">H1B27_01670</name>
</gene>
<dbReference type="SUPFAM" id="SSF53098">
    <property type="entry name" value="Ribonuclease H-like"/>
    <property type="match status" value="1"/>
</dbReference>
<dbReference type="Proteomes" id="UP001194539">
    <property type="component" value="Unassembled WGS sequence"/>
</dbReference>
<accession>A0ABS0NVF6</accession>
<evidence type="ECO:0000256" key="1">
    <source>
        <dbReference type="SAM" id="MobiDB-lite"/>
    </source>
</evidence>
<feature type="region of interest" description="Disordered" evidence="1">
    <location>
        <begin position="511"/>
        <end position="557"/>
    </location>
</feature>
<dbReference type="InterPro" id="IPR015126">
    <property type="entry name" value="Mu_I-gamma"/>
</dbReference>
<dbReference type="InterPro" id="IPR015378">
    <property type="entry name" value="Transposase-like_Mu_C"/>
</dbReference>
<dbReference type="InterPro" id="IPR036397">
    <property type="entry name" value="RNaseH_sf"/>
</dbReference>